<organism evidence="1 2">
    <name type="scientific">Rhizobium loti</name>
    <name type="common">Mesorhizobium loti</name>
    <dbReference type="NCBI Taxonomy" id="381"/>
    <lineage>
        <taxon>Bacteria</taxon>
        <taxon>Pseudomonadati</taxon>
        <taxon>Pseudomonadota</taxon>
        <taxon>Alphaproteobacteria</taxon>
        <taxon>Hyphomicrobiales</taxon>
        <taxon>Phyllobacteriaceae</taxon>
        <taxon>Mesorhizobium</taxon>
    </lineage>
</organism>
<dbReference type="InterPro" id="IPR009843">
    <property type="entry name" value="DUF1403"/>
</dbReference>
<name>A0A8E3B2A2_RHILI</name>
<sequence length="387" mass="41686">MGWPRPGKVPGNRRVAVRVATERAAAPCLSVIKACRRARRFWFKLLSKAPPWFILSIMILRPKRSRPHIVEPAHAEPFALATPVPSWLRRAARQPQTLEDAAIMAGAAIGALDAVVRRQERWAGAWRQRLALAAGAVTARQAGRVEDEVPLRDAVLLTRPGDDVGPAGRMFLAWRRLATRPPEQLLTEQGIAEVLDDLGLARGTVSDLSDDLRQLAGAEGVVAILGGALASAERHGVGRAGAWFADALLAQRLGWGHAVPLLGTEAEPGAKLARARRPGTSLATGVERQPDLTKGLVSAHARAALRAIDLSAELGRRADRLLAVAPKLRARASDLVVEKLLSGDAIVASEKIAGMSDRGLRRLFDRLVDLGAVRELSGRTTFRIYGL</sequence>
<gene>
    <name evidence="1" type="ORF">C8D77_112112</name>
</gene>
<dbReference type="AlphaFoldDB" id="A0A8E3B2A2"/>
<comment type="caution">
    <text evidence="1">The sequence shown here is derived from an EMBL/GenBank/DDBJ whole genome shotgun (WGS) entry which is preliminary data.</text>
</comment>
<dbReference type="EMBL" id="QGGH01000012">
    <property type="protein sequence ID" value="PWJ88216.1"/>
    <property type="molecule type" value="Genomic_DNA"/>
</dbReference>
<evidence type="ECO:0000313" key="2">
    <source>
        <dbReference type="Proteomes" id="UP000245631"/>
    </source>
</evidence>
<proteinExistence type="predicted"/>
<dbReference type="Proteomes" id="UP000245631">
    <property type="component" value="Unassembled WGS sequence"/>
</dbReference>
<evidence type="ECO:0000313" key="1">
    <source>
        <dbReference type="EMBL" id="PWJ88216.1"/>
    </source>
</evidence>
<protein>
    <submittedName>
        <fullName evidence="1">Uncharacterized protein DUF1403</fullName>
    </submittedName>
</protein>
<accession>A0A8E3B2A2</accession>
<dbReference type="Pfam" id="PF07183">
    <property type="entry name" value="DUF1403"/>
    <property type="match status" value="1"/>
</dbReference>
<reference evidence="1 2" key="1">
    <citation type="submission" date="2018-05" db="EMBL/GenBank/DDBJ databases">
        <title>Genomic Encyclopedia of Type Strains, Phase IV (KMG-IV): sequencing the most valuable type-strain genomes for metagenomic binning, comparative biology and taxonomic classification.</title>
        <authorList>
            <person name="Goeker M."/>
        </authorList>
    </citation>
    <scope>NUCLEOTIDE SEQUENCE [LARGE SCALE GENOMIC DNA]</scope>
    <source>
        <strain evidence="1 2">DSM 2626</strain>
    </source>
</reference>